<dbReference type="PANTHER" id="PTHR24348:SF22">
    <property type="entry name" value="NON-SPECIFIC SERINE_THREONINE PROTEIN KINASE"/>
    <property type="match status" value="1"/>
</dbReference>
<dbReference type="GO" id="GO:0034045">
    <property type="term" value="C:phagophore assembly site membrane"/>
    <property type="evidence" value="ECO:0007669"/>
    <property type="project" value="TreeGrafter"/>
</dbReference>
<dbReference type="GO" id="GO:0005829">
    <property type="term" value="C:cytosol"/>
    <property type="evidence" value="ECO:0007669"/>
    <property type="project" value="TreeGrafter"/>
</dbReference>
<dbReference type="InterPro" id="IPR008271">
    <property type="entry name" value="Ser/Thr_kinase_AS"/>
</dbReference>
<dbReference type="SUPFAM" id="SSF56112">
    <property type="entry name" value="Protein kinase-like (PK-like)"/>
    <property type="match status" value="1"/>
</dbReference>
<dbReference type="InterPro" id="IPR000719">
    <property type="entry name" value="Prot_kinase_dom"/>
</dbReference>
<reference evidence="6" key="1">
    <citation type="submission" date="2020-11" db="EMBL/GenBank/DDBJ databases">
        <authorList>
            <person name="Tran Van P."/>
        </authorList>
    </citation>
    <scope>NUCLEOTIDE SEQUENCE</scope>
</reference>
<dbReference type="EMBL" id="CAJPVJ010001887">
    <property type="protein sequence ID" value="CAG2165448.1"/>
    <property type="molecule type" value="Genomic_DNA"/>
</dbReference>
<evidence type="ECO:0000259" key="5">
    <source>
        <dbReference type="PROSITE" id="PS50011"/>
    </source>
</evidence>
<dbReference type="GO" id="GO:0034727">
    <property type="term" value="P:piecemeal microautophagy of the nucleus"/>
    <property type="evidence" value="ECO:0007669"/>
    <property type="project" value="TreeGrafter"/>
</dbReference>
<dbReference type="OrthoDB" id="248923at2759"/>
<dbReference type="InterPro" id="IPR011009">
    <property type="entry name" value="Kinase-like_dom_sf"/>
</dbReference>
<dbReference type="PROSITE" id="PS00108">
    <property type="entry name" value="PROTEIN_KINASE_ST"/>
    <property type="match status" value="1"/>
</dbReference>
<keyword evidence="3" id="KW-0418">Kinase</keyword>
<feature type="domain" description="Protein kinase" evidence="5">
    <location>
        <begin position="1"/>
        <end position="111"/>
    </location>
</feature>
<dbReference type="Proteomes" id="UP000728032">
    <property type="component" value="Unassembled WGS sequence"/>
</dbReference>
<dbReference type="GO" id="GO:0000422">
    <property type="term" value="P:autophagy of mitochondrion"/>
    <property type="evidence" value="ECO:0007669"/>
    <property type="project" value="TreeGrafter"/>
</dbReference>
<proteinExistence type="predicted"/>
<name>A0A7R9QGK9_9ACAR</name>
<dbReference type="GO" id="GO:0010506">
    <property type="term" value="P:regulation of autophagy"/>
    <property type="evidence" value="ECO:0007669"/>
    <property type="project" value="InterPro"/>
</dbReference>
<keyword evidence="1" id="KW-0808">Transferase</keyword>
<dbReference type="Pfam" id="PF00069">
    <property type="entry name" value="Pkinase"/>
    <property type="match status" value="1"/>
</dbReference>
<dbReference type="GO" id="GO:0061709">
    <property type="term" value="P:reticulophagy"/>
    <property type="evidence" value="ECO:0007669"/>
    <property type="project" value="TreeGrafter"/>
</dbReference>
<dbReference type="Gene3D" id="1.10.510.10">
    <property type="entry name" value="Transferase(Phosphotransferase) domain 1"/>
    <property type="match status" value="1"/>
</dbReference>
<evidence type="ECO:0000256" key="2">
    <source>
        <dbReference type="ARBA" id="ARBA00022741"/>
    </source>
</evidence>
<gene>
    <name evidence="6" type="ORF">ONB1V03_LOCUS4990</name>
</gene>
<evidence type="ECO:0000313" key="7">
    <source>
        <dbReference type="Proteomes" id="UP000728032"/>
    </source>
</evidence>
<dbReference type="AlphaFoldDB" id="A0A7R9QGK9"/>
<protein>
    <recommendedName>
        <fullName evidence="5">Protein kinase domain-containing protein</fullName>
    </recommendedName>
</protein>
<dbReference type="EMBL" id="OC916712">
    <property type="protein sequence ID" value="CAD7645022.1"/>
    <property type="molecule type" value="Genomic_DNA"/>
</dbReference>
<dbReference type="GO" id="GO:0000045">
    <property type="term" value="P:autophagosome assembly"/>
    <property type="evidence" value="ECO:0007669"/>
    <property type="project" value="TreeGrafter"/>
</dbReference>
<dbReference type="PROSITE" id="PS50011">
    <property type="entry name" value="PROTEIN_KINASE_DOM"/>
    <property type="match status" value="1"/>
</dbReference>
<dbReference type="GO" id="GO:0005776">
    <property type="term" value="C:autophagosome"/>
    <property type="evidence" value="ECO:0007669"/>
    <property type="project" value="TreeGrafter"/>
</dbReference>
<dbReference type="GO" id="GO:0042594">
    <property type="term" value="P:response to starvation"/>
    <property type="evidence" value="ECO:0007669"/>
    <property type="project" value="TreeGrafter"/>
</dbReference>
<evidence type="ECO:0000256" key="3">
    <source>
        <dbReference type="ARBA" id="ARBA00022777"/>
    </source>
</evidence>
<dbReference type="PANTHER" id="PTHR24348">
    <property type="entry name" value="SERINE/THREONINE-PROTEIN KINASE UNC-51-RELATED"/>
    <property type="match status" value="1"/>
</dbReference>
<organism evidence="6">
    <name type="scientific">Oppiella nova</name>
    <dbReference type="NCBI Taxonomy" id="334625"/>
    <lineage>
        <taxon>Eukaryota</taxon>
        <taxon>Metazoa</taxon>
        <taxon>Ecdysozoa</taxon>
        <taxon>Arthropoda</taxon>
        <taxon>Chelicerata</taxon>
        <taxon>Arachnida</taxon>
        <taxon>Acari</taxon>
        <taxon>Acariformes</taxon>
        <taxon>Sarcoptiformes</taxon>
        <taxon>Oribatida</taxon>
        <taxon>Brachypylina</taxon>
        <taxon>Oppioidea</taxon>
        <taxon>Oppiidae</taxon>
        <taxon>Oppiella</taxon>
    </lineage>
</organism>
<dbReference type="GO" id="GO:0004674">
    <property type="term" value="F:protein serine/threonine kinase activity"/>
    <property type="evidence" value="ECO:0007669"/>
    <property type="project" value="InterPro"/>
</dbReference>
<keyword evidence="2" id="KW-0547">Nucleotide-binding</keyword>
<evidence type="ECO:0000256" key="4">
    <source>
        <dbReference type="ARBA" id="ARBA00022840"/>
    </source>
</evidence>
<sequence>MELCSWNNQFYNLHDLITLLQNAFKRKQDAELCPVEYFIAHTLLEELVVCLNVLQSHTPPIIHRDLKPKNILVTGSGSNWLKIGDFGLAKIQESNTQKAGALDYRAVEIIM</sequence>
<keyword evidence="4" id="KW-0067">ATP-binding</keyword>
<dbReference type="InterPro" id="IPR045269">
    <property type="entry name" value="Atg1-like"/>
</dbReference>
<dbReference type="GO" id="GO:0005524">
    <property type="term" value="F:ATP binding"/>
    <property type="evidence" value="ECO:0007669"/>
    <property type="project" value="UniProtKB-KW"/>
</dbReference>
<evidence type="ECO:0000313" key="6">
    <source>
        <dbReference type="EMBL" id="CAD7645022.1"/>
    </source>
</evidence>
<evidence type="ECO:0000256" key="1">
    <source>
        <dbReference type="ARBA" id="ARBA00022679"/>
    </source>
</evidence>
<keyword evidence="7" id="KW-1185">Reference proteome</keyword>
<accession>A0A7R9QGK9</accession>